<keyword evidence="4" id="KW-1185">Reference proteome</keyword>
<evidence type="ECO:0000259" key="2">
    <source>
        <dbReference type="PROSITE" id="PS51664"/>
    </source>
</evidence>
<dbReference type="Gene3D" id="3.30.1330.230">
    <property type="match status" value="2"/>
</dbReference>
<name>A0A495VZ95_9PSEU</name>
<dbReference type="PANTHER" id="PTHR37809">
    <property type="entry name" value="RIBOSOMAL PROTEIN S12 METHYLTHIOTRANSFERASE ACCESSORY FACTOR YCAO"/>
    <property type="match status" value="1"/>
</dbReference>
<dbReference type="PANTHER" id="PTHR37809:SF1">
    <property type="entry name" value="RIBOSOMAL PROTEIN S12 METHYLTHIOTRANSFERASE ACCESSORY FACTOR YCAO"/>
    <property type="match status" value="1"/>
</dbReference>
<dbReference type="InterPro" id="IPR003776">
    <property type="entry name" value="YcaO-like_dom"/>
</dbReference>
<evidence type="ECO:0000313" key="3">
    <source>
        <dbReference type="EMBL" id="RKT54190.1"/>
    </source>
</evidence>
<keyword evidence="3" id="KW-0808">Transferase</keyword>
<gene>
    <name evidence="3" type="ORF">C8E97_2804</name>
</gene>
<protein>
    <submittedName>
        <fullName evidence="3">Ribosomal protein S12 methylthiotransferase accessory factor</fullName>
    </submittedName>
</protein>
<accession>A0A495VZ95</accession>
<feature type="region of interest" description="Disordered" evidence="1">
    <location>
        <begin position="1"/>
        <end position="20"/>
    </location>
</feature>
<reference evidence="3 4" key="1">
    <citation type="submission" date="2018-10" db="EMBL/GenBank/DDBJ databases">
        <title>Sequencing the genomes of 1000 actinobacteria strains.</title>
        <authorList>
            <person name="Klenk H.-P."/>
        </authorList>
    </citation>
    <scope>NUCLEOTIDE SEQUENCE [LARGE SCALE GENOMIC DNA]</scope>
    <source>
        <strain evidence="3 4">DSM 43800</strain>
    </source>
</reference>
<dbReference type="AlphaFoldDB" id="A0A495VZ95"/>
<dbReference type="PROSITE" id="PS51664">
    <property type="entry name" value="YCAO"/>
    <property type="match status" value="1"/>
</dbReference>
<proteinExistence type="predicted"/>
<keyword evidence="3" id="KW-0687">Ribonucleoprotein</keyword>
<dbReference type="NCBIfam" id="TIGR00702">
    <property type="entry name" value="YcaO-type kinase domain"/>
    <property type="match status" value="1"/>
</dbReference>
<dbReference type="RefSeq" id="WP_170211832.1">
    <property type="nucleotide sequence ID" value="NZ_RBXO01000001.1"/>
</dbReference>
<keyword evidence="3" id="KW-0689">Ribosomal protein</keyword>
<dbReference type="GO" id="GO:0016740">
    <property type="term" value="F:transferase activity"/>
    <property type="evidence" value="ECO:0007669"/>
    <property type="project" value="UniProtKB-KW"/>
</dbReference>
<dbReference type="Pfam" id="PF02624">
    <property type="entry name" value="YcaO"/>
    <property type="match status" value="1"/>
</dbReference>
<feature type="domain" description="YcaO" evidence="2">
    <location>
        <begin position="68"/>
        <end position="388"/>
    </location>
</feature>
<comment type="caution">
    <text evidence="3">The sequence shown here is derived from an EMBL/GenBank/DDBJ whole genome shotgun (WGS) entry which is preliminary data.</text>
</comment>
<evidence type="ECO:0000313" key="4">
    <source>
        <dbReference type="Proteomes" id="UP000282084"/>
    </source>
</evidence>
<dbReference type="Proteomes" id="UP000282084">
    <property type="component" value="Unassembled WGS sequence"/>
</dbReference>
<sequence length="388" mass="41436">MSTTATRPWQPPRGPYDADPAGTLARLDPVLGRCGITRVADVTGLDRIGIPVWCAIRPNSWSLAVSQGKGATPEQARISAIMEAVELWHAERVALPTRWARPSTVAEGARALDVDRLPDPDPAAHDRRIPWVLGTDLADGEPCWVPRDAVECDDRVQPGLPPAACQGGTNGLAAGPDLTWATHHALCELLERHAVACWERDESEASHRIDLAAVTDPVNRGLLDRFAAAGVVPVLRDLSAAVGLPVVDCLLVEEDQGSLHPLPQVLGTACHPRPEQAVTRALTEAAQVRATVIAGARDSIPRSRYEWYYDPAQRSAVAEELAEPASPGLPVSPVPAEATKAEEVRFLLAAARRAGGGRVAVVDLGKPSIGIPVVKVVAEGLRWAHDLY</sequence>
<organism evidence="3 4">
    <name type="scientific">Saccharothrix australiensis</name>
    <dbReference type="NCBI Taxonomy" id="2072"/>
    <lineage>
        <taxon>Bacteria</taxon>
        <taxon>Bacillati</taxon>
        <taxon>Actinomycetota</taxon>
        <taxon>Actinomycetes</taxon>
        <taxon>Pseudonocardiales</taxon>
        <taxon>Pseudonocardiaceae</taxon>
        <taxon>Saccharothrix</taxon>
    </lineage>
</organism>
<evidence type="ECO:0000256" key="1">
    <source>
        <dbReference type="SAM" id="MobiDB-lite"/>
    </source>
</evidence>
<dbReference type="GO" id="GO:0005840">
    <property type="term" value="C:ribosome"/>
    <property type="evidence" value="ECO:0007669"/>
    <property type="project" value="UniProtKB-KW"/>
</dbReference>
<dbReference type="EMBL" id="RBXO01000001">
    <property type="protein sequence ID" value="RKT54190.1"/>
    <property type="molecule type" value="Genomic_DNA"/>
</dbReference>